<evidence type="ECO:0000313" key="2">
    <source>
        <dbReference type="Proteomes" id="UP000789920"/>
    </source>
</evidence>
<dbReference type="Proteomes" id="UP000789920">
    <property type="component" value="Unassembled WGS sequence"/>
</dbReference>
<comment type="caution">
    <text evidence="1">The sequence shown here is derived from an EMBL/GenBank/DDBJ whole genome shotgun (WGS) entry which is preliminary data.</text>
</comment>
<evidence type="ECO:0000313" key="1">
    <source>
        <dbReference type="EMBL" id="CAG8533092.1"/>
    </source>
</evidence>
<keyword evidence="2" id="KW-1185">Reference proteome</keyword>
<accession>A0ACA9LN22</accession>
<organism evidence="1 2">
    <name type="scientific">Racocetra persica</name>
    <dbReference type="NCBI Taxonomy" id="160502"/>
    <lineage>
        <taxon>Eukaryota</taxon>
        <taxon>Fungi</taxon>
        <taxon>Fungi incertae sedis</taxon>
        <taxon>Mucoromycota</taxon>
        <taxon>Glomeromycotina</taxon>
        <taxon>Glomeromycetes</taxon>
        <taxon>Diversisporales</taxon>
        <taxon>Gigasporaceae</taxon>
        <taxon>Racocetra</taxon>
    </lineage>
</organism>
<name>A0ACA9LN22_9GLOM</name>
<sequence>ARKSAIIILPWVRRLGGVPDMTPEFFLNLEEQGFLTRDSGSITALGSLWWKGAIDDDSKNIYKNPVKKKQATFVEQVFRGGGAPASIDLYLTITSVQQVQQHDYKWEGFVMNSMNSVLFLKDNGLNVVELKESIVAVLELAEECLKCNSVVVCLDKKSPHLSTLIRGFLYVGFELVMPGTFNHNSNDFLLVGMEL</sequence>
<reference evidence="1" key="1">
    <citation type="submission" date="2021-06" db="EMBL/GenBank/DDBJ databases">
        <authorList>
            <person name="Kallberg Y."/>
            <person name="Tangrot J."/>
            <person name="Rosling A."/>
        </authorList>
    </citation>
    <scope>NUCLEOTIDE SEQUENCE</scope>
    <source>
        <strain evidence="1">MA461A</strain>
    </source>
</reference>
<feature type="non-terminal residue" evidence="1">
    <location>
        <position position="1"/>
    </location>
</feature>
<gene>
    <name evidence="1" type="ORF">RPERSI_LOCUS3226</name>
</gene>
<protein>
    <submittedName>
        <fullName evidence="1">13177_t:CDS:1</fullName>
    </submittedName>
</protein>
<dbReference type="EMBL" id="CAJVQC010003860">
    <property type="protein sequence ID" value="CAG8533092.1"/>
    <property type="molecule type" value="Genomic_DNA"/>
</dbReference>
<proteinExistence type="predicted"/>